<dbReference type="InterPro" id="IPR051559">
    <property type="entry name" value="HIF_prolyl_hydroxylases"/>
</dbReference>
<dbReference type="EMBL" id="HBKQ01007292">
    <property type="protein sequence ID" value="CAE2212040.1"/>
    <property type="molecule type" value="Transcribed_RNA"/>
</dbReference>
<feature type="chain" id="PRO_5030942845" description="Fe2OG dioxygenase domain-containing protein" evidence="4">
    <location>
        <begin position="22"/>
        <end position="494"/>
    </location>
</feature>
<proteinExistence type="inferred from homology"/>
<reference evidence="6" key="1">
    <citation type="submission" date="2021-01" db="EMBL/GenBank/DDBJ databases">
        <authorList>
            <person name="Corre E."/>
            <person name="Pelletier E."/>
            <person name="Niang G."/>
            <person name="Scheremetjew M."/>
            <person name="Finn R."/>
            <person name="Kale V."/>
            <person name="Holt S."/>
            <person name="Cochrane G."/>
            <person name="Meng A."/>
            <person name="Brown T."/>
            <person name="Cohen L."/>
        </authorList>
    </citation>
    <scope>NUCLEOTIDE SEQUENCE</scope>
    <source>
        <strain evidence="6">Isolate 1302-5</strain>
    </source>
</reference>
<evidence type="ECO:0000256" key="3">
    <source>
        <dbReference type="SAM" id="MobiDB-lite"/>
    </source>
</evidence>
<dbReference type="Gene3D" id="2.60.120.620">
    <property type="entry name" value="q2cbj1_9rhob like domain"/>
    <property type="match status" value="2"/>
</dbReference>
<evidence type="ECO:0000256" key="1">
    <source>
        <dbReference type="ARBA" id="ARBA00022896"/>
    </source>
</evidence>
<keyword evidence="2" id="KW-0479">Metal-binding</keyword>
<keyword evidence="2" id="KW-0408">Iron</keyword>
<protein>
    <recommendedName>
        <fullName evidence="5">Fe2OG dioxygenase domain-containing protein</fullName>
    </recommendedName>
</protein>
<dbReference type="GO" id="GO:0071456">
    <property type="term" value="P:cellular response to hypoxia"/>
    <property type="evidence" value="ECO:0007669"/>
    <property type="project" value="TreeGrafter"/>
</dbReference>
<keyword evidence="2" id="KW-0560">Oxidoreductase</keyword>
<dbReference type="PROSITE" id="PS51471">
    <property type="entry name" value="FE2OG_OXY"/>
    <property type="match status" value="1"/>
</dbReference>
<dbReference type="GO" id="GO:0031418">
    <property type="term" value="F:L-ascorbic acid binding"/>
    <property type="evidence" value="ECO:0007669"/>
    <property type="project" value="UniProtKB-KW"/>
</dbReference>
<name>A0A7S4HX44_9STRA</name>
<evidence type="ECO:0000259" key="5">
    <source>
        <dbReference type="PROSITE" id="PS51471"/>
    </source>
</evidence>
<comment type="similarity">
    <text evidence="2">Belongs to the iron/ascorbate-dependent oxidoreductase family.</text>
</comment>
<sequence length="494" mass="52843">MMTSSLTLLLALSSVIRPAAPLALNCQHRNANPATGVSNSKTMDRRMAAGAMAGAGLFPALLAPSRPASAVQQREELHAPIPDWVAANLHGGRVTVLPNWLPPSLLSSLRSDARALFAEGGHFQPDALAAYSIKKQRQSRSGSGNEKIIDAAYDRTIMPSFFASTGKEGPFANFDGLGDGQSRKQFAALMESVRTQLTADLGRPTLGTLNRERTNEMSYSRYGPGAFLPRHTDEHHGELKKAHPVASGDENLKRVTMSKSSTDKTDASDSLATTVASDKPTRRSVTWLVYLNDDDWNADVDGGHLRVHERAAFSEQPVGARGADLQVGWLKATDSLPEQPVFLDASLPGRSNCALYCCEGGAETNKSVNDNGRRRNLGKPFPSNPGLFLAGGDALARNLLIRAAGGSESDAERFHLVDAPKSAASRYLPSPGPEGEDGGERVLDIPPKGGTLVLFDSVSLPHEVLASVGRERLAATGWFHEMVYPPGVHSSQTI</sequence>
<feature type="domain" description="Fe2OG dioxygenase" evidence="5">
    <location>
        <begin position="213"/>
        <end position="481"/>
    </location>
</feature>
<keyword evidence="1" id="KW-0847">Vitamin C</keyword>
<evidence type="ECO:0000313" key="6">
    <source>
        <dbReference type="EMBL" id="CAE2212040.1"/>
    </source>
</evidence>
<accession>A0A7S4HX44</accession>
<gene>
    <name evidence="6" type="ORF">OAUR00152_LOCUS4903</name>
</gene>
<dbReference type="GO" id="GO:0008198">
    <property type="term" value="F:ferrous iron binding"/>
    <property type="evidence" value="ECO:0007669"/>
    <property type="project" value="TreeGrafter"/>
</dbReference>
<evidence type="ECO:0000256" key="2">
    <source>
        <dbReference type="RuleBase" id="RU003682"/>
    </source>
</evidence>
<evidence type="ECO:0000256" key="4">
    <source>
        <dbReference type="SAM" id="SignalP"/>
    </source>
</evidence>
<feature type="region of interest" description="Disordered" evidence="3">
    <location>
        <begin position="235"/>
        <end position="277"/>
    </location>
</feature>
<dbReference type="PANTHER" id="PTHR12907:SF26">
    <property type="entry name" value="HIF PROLYL HYDROXYLASE, ISOFORM C"/>
    <property type="match status" value="1"/>
</dbReference>
<dbReference type="AlphaFoldDB" id="A0A7S4HX44"/>
<dbReference type="GO" id="GO:0031543">
    <property type="term" value="F:peptidyl-proline dioxygenase activity"/>
    <property type="evidence" value="ECO:0007669"/>
    <property type="project" value="TreeGrafter"/>
</dbReference>
<dbReference type="InterPro" id="IPR044862">
    <property type="entry name" value="Pro_4_hyd_alph_FE2OG_OXY"/>
</dbReference>
<dbReference type="PANTHER" id="PTHR12907">
    <property type="entry name" value="EGL NINE HOMOLOG-RELATED"/>
    <property type="match status" value="1"/>
</dbReference>
<dbReference type="Pfam" id="PF13640">
    <property type="entry name" value="2OG-FeII_Oxy_3"/>
    <property type="match status" value="1"/>
</dbReference>
<dbReference type="InterPro" id="IPR005123">
    <property type="entry name" value="Oxoglu/Fe-dep_dioxygenase_dom"/>
</dbReference>
<organism evidence="6">
    <name type="scientific">Odontella aurita</name>
    <dbReference type="NCBI Taxonomy" id="265563"/>
    <lineage>
        <taxon>Eukaryota</taxon>
        <taxon>Sar</taxon>
        <taxon>Stramenopiles</taxon>
        <taxon>Ochrophyta</taxon>
        <taxon>Bacillariophyta</taxon>
        <taxon>Mediophyceae</taxon>
        <taxon>Biddulphiophycidae</taxon>
        <taxon>Eupodiscales</taxon>
        <taxon>Odontellaceae</taxon>
        <taxon>Odontella</taxon>
    </lineage>
</organism>
<keyword evidence="4" id="KW-0732">Signal</keyword>
<feature type="signal peptide" evidence="4">
    <location>
        <begin position="1"/>
        <end position="21"/>
    </location>
</feature>